<keyword evidence="1" id="KW-0732">Signal</keyword>
<dbReference type="PANTHER" id="PTHR45713:SF6">
    <property type="entry name" value="F5_8 TYPE C DOMAIN-CONTAINING PROTEIN"/>
    <property type="match status" value="1"/>
</dbReference>
<organism evidence="2 3">
    <name type="scientific">Potamilus streckersoni</name>
    <dbReference type="NCBI Taxonomy" id="2493646"/>
    <lineage>
        <taxon>Eukaryota</taxon>
        <taxon>Metazoa</taxon>
        <taxon>Spiralia</taxon>
        <taxon>Lophotrochozoa</taxon>
        <taxon>Mollusca</taxon>
        <taxon>Bivalvia</taxon>
        <taxon>Autobranchia</taxon>
        <taxon>Heteroconchia</taxon>
        <taxon>Palaeoheterodonta</taxon>
        <taxon>Unionida</taxon>
        <taxon>Unionoidea</taxon>
        <taxon>Unionidae</taxon>
        <taxon>Ambleminae</taxon>
        <taxon>Lampsilini</taxon>
        <taxon>Potamilus</taxon>
    </lineage>
</organism>
<evidence type="ECO:0000313" key="2">
    <source>
        <dbReference type="EMBL" id="KAK3594213.1"/>
    </source>
</evidence>
<feature type="chain" id="PRO_5042186453" description="Fucolectin tachylectin-4 pentraxin-1 domain-containing protein" evidence="1">
    <location>
        <begin position="18"/>
        <end position="273"/>
    </location>
</feature>
<keyword evidence="3" id="KW-1185">Reference proteome</keyword>
<evidence type="ECO:0000313" key="3">
    <source>
        <dbReference type="Proteomes" id="UP001195483"/>
    </source>
</evidence>
<gene>
    <name evidence="2" type="ORF">CHS0354_027329</name>
</gene>
<dbReference type="Proteomes" id="UP001195483">
    <property type="component" value="Unassembled WGS sequence"/>
</dbReference>
<evidence type="ECO:0000256" key="1">
    <source>
        <dbReference type="SAM" id="SignalP"/>
    </source>
</evidence>
<sequence>MVFLLLAVIYGFSLASSQVEDCVRGNHSLARFGPSCEYLCHCGTFQCNRKTGACPNNGDCDGGWMGSGCQYFNIAYNTTVYSNHLSNTATIVDGRRDTCSSETQGIIYPAYVMVSFEREVKITEVYIVFSNSVYVPLPFTVSVSDGNQSVLCNSVDYTNGQKEYVINCNSTMYVQYLNISYQWSAGIKVCEIQVPAGRNLAYGKPAIQSSLVEVYFASNAVDGLTYNKSPWLTCTHTENSTDPWWLLDLQASVMIQWFQIFNRWDSNDDKSCE</sequence>
<dbReference type="InterPro" id="IPR051941">
    <property type="entry name" value="BG_Antigen-Binding_Lectin"/>
</dbReference>
<feature type="signal peptide" evidence="1">
    <location>
        <begin position="1"/>
        <end position="17"/>
    </location>
</feature>
<dbReference type="Gene3D" id="2.60.120.260">
    <property type="entry name" value="Galactose-binding domain-like"/>
    <property type="match status" value="2"/>
</dbReference>
<reference evidence="2" key="1">
    <citation type="journal article" date="2021" name="Genome Biol. Evol.">
        <title>A High-Quality Reference Genome for a Parasitic Bivalve with Doubly Uniparental Inheritance (Bivalvia: Unionida).</title>
        <authorList>
            <person name="Smith C.H."/>
        </authorList>
    </citation>
    <scope>NUCLEOTIDE SEQUENCE</scope>
    <source>
        <strain evidence="2">CHS0354</strain>
    </source>
</reference>
<evidence type="ECO:0008006" key="4">
    <source>
        <dbReference type="Google" id="ProtNLM"/>
    </source>
</evidence>
<proteinExistence type="predicted"/>
<name>A0AAE0SM21_9BIVA</name>
<dbReference type="EMBL" id="JAEAOA010001649">
    <property type="protein sequence ID" value="KAK3594213.1"/>
    <property type="molecule type" value="Genomic_DNA"/>
</dbReference>
<protein>
    <recommendedName>
        <fullName evidence="4">Fucolectin tachylectin-4 pentraxin-1 domain-containing protein</fullName>
    </recommendedName>
</protein>
<dbReference type="SUPFAM" id="SSF49785">
    <property type="entry name" value="Galactose-binding domain-like"/>
    <property type="match status" value="2"/>
</dbReference>
<dbReference type="InterPro" id="IPR008979">
    <property type="entry name" value="Galactose-bd-like_sf"/>
</dbReference>
<dbReference type="AlphaFoldDB" id="A0AAE0SM21"/>
<reference evidence="2" key="2">
    <citation type="journal article" date="2021" name="Genome Biol. Evol.">
        <title>Developing a high-quality reference genome for a parasitic bivalve with doubly uniparental inheritance (Bivalvia: Unionida).</title>
        <authorList>
            <person name="Smith C.H."/>
        </authorList>
    </citation>
    <scope>NUCLEOTIDE SEQUENCE</scope>
    <source>
        <strain evidence="2">CHS0354</strain>
        <tissue evidence="2">Mantle</tissue>
    </source>
</reference>
<reference evidence="2" key="3">
    <citation type="submission" date="2023-05" db="EMBL/GenBank/DDBJ databases">
        <authorList>
            <person name="Smith C.H."/>
        </authorList>
    </citation>
    <scope>NUCLEOTIDE SEQUENCE</scope>
    <source>
        <strain evidence="2">CHS0354</strain>
        <tissue evidence="2">Mantle</tissue>
    </source>
</reference>
<accession>A0AAE0SM21</accession>
<dbReference type="PANTHER" id="PTHR45713">
    <property type="entry name" value="FTP DOMAIN-CONTAINING PROTEIN"/>
    <property type="match status" value="1"/>
</dbReference>
<comment type="caution">
    <text evidence="2">The sequence shown here is derived from an EMBL/GenBank/DDBJ whole genome shotgun (WGS) entry which is preliminary data.</text>
</comment>